<feature type="region of interest" description="Disordered" evidence="1">
    <location>
        <begin position="1"/>
        <end position="87"/>
    </location>
</feature>
<dbReference type="EMBL" id="JAUIQD010000004">
    <property type="protein sequence ID" value="KAK3353722.1"/>
    <property type="molecule type" value="Genomic_DNA"/>
</dbReference>
<evidence type="ECO:0000313" key="3">
    <source>
        <dbReference type="Proteomes" id="UP001275084"/>
    </source>
</evidence>
<protein>
    <submittedName>
        <fullName evidence="2">Uncharacterized protein</fullName>
    </submittedName>
</protein>
<reference evidence="2" key="1">
    <citation type="journal article" date="2023" name="Mol. Phylogenet. Evol.">
        <title>Genome-scale phylogeny and comparative genomics of the fungal order Sordariales.</title>
        <authorList>
            <person name="Hensen N."/>
            <person name="Bonometti L."/>
            <person name="Westerberg I."/>
            <person name="Brannstrom I.O."/>
            <person name="Guillou S."/>
            <person name="Cros-Aarteil S."/>
            <person name="Calhoun S."/>
            <person name="Haridas S."/>
            <person name="Kuo A."/>
            <person name="Mondo S."/>
            <person name="Pangilinan J."/>
            <person name="Riley R."/>
            <person name="LaButti K."/>
            <person name="Andreopoulos B."/>
            <person name="Lipzen A."/>
            <person name="Chen C."/>
            <person name="Yan M."/>
            <person name="Daum C."/>
            <person name="Ng V."/>
            <person name="Clum A."/>
            <person name="Steindorff A."/>
            <person name="Ohm R.A."/>
            <person name="Martin F."/>
            <person name="Silar P."/>
            <person name="Natvig D.O."/>
            <person name="Lalanne C."/>
            <person name="Gautier V."/>
            <person name="Ament-Velasquez S.L."/>
            <person name="Kruys A."/>
            <person name="Hutchinson M.I."/>
            <person name="Powell A.J."/>
            <person name="Barry K."/>
            <person name="Miller A.N."/>
            <person name="Grigoriev I.V."/>
            <person name="Debuchy R."/>
            <person name="Gladieux P."/>
            <person name="Hiltunen Thoren M."/>
            <person name="Johannesson H."/>
        </authorList>
    </citation>
    <scope>NUCLEOTIDE SEQUENCE</scope>
    <source>
        <strain evidence="2">CBS 955.72</strain>
    </source>
</reference>
<keyword evidence="3" id="KW-1185">Reference proteome</keyword>
<name>A0AAJ0MEQ1_9PEZI</name>
<feature type="compositionally biased region" description="Basic and acidic residues" evidence="1">
    <location>
        <begin position="21"/>
        <end position="31"/>
    </location>
</feature>
<evidence type="ECO:0000313" key="2">
    <source>
        <dbReference type="EMBL" id="KAK3353722.1"/>
    </source>
</evidence>
<organism evidence="2 3">
    <name type="scientific">Lasiosphaeria hispida</name>
    <dbReference type="NCBI Taxonomy" id="260671"/>
    <lineage>
        <taxon>Eukaryota</taxon>
        <taxon>Fungi</taxon>
        <taxon>Dikarya</taxon>
        <taxon>Ascomycota</taxon>
        <taxon>Pezizomycotina</taxon>
        <taxon>Sordariomycetes</taxon>
        <taxon>Sordariomycetidae</taxon>
        <taxon>Sordariales</taxon>
        <taxon>Lasiosphaeriaceae</taxon>
        <taxon>Lasiosphaeria</taxon>
    </lineage>
</organism>
<feature type="compositionally biased region" description="Basic residues" evidence="1">
    <location>
        <begin position="74"/>
        <end position="87"/>
    </location>
</feature>
<reference evidence="2" key="2">
    <citation type="submission" date="2023-06" db="EMBL/GenBank/DDBJ databases">
        <authorList>
            <consortium name="Lawrence Berkeley National Laboratory"/>
            <person name="Haridas S."/>
            <person name="Hensen N."/>
            <person name="Bonometti L."/>
            <person name="Westerberg I."/>
            <person name="Brannstrom I.O."/>
            <person name="Guillou S."/>
            <person name="Cros-Aarteil S."/>
            <person name="Calhoun S."/>
            <person name="Kuo A."/>
            <person name="Mondo S."/>
            <person name="Pangilinan J."/>
            <person name="Riley R."/>
            <person name="Labutti K."/>
            <person name="Andreopoulos B."/>
            <person name="Lipzen A."/>
            <person name="Chen C."/>
            <person name="Yanf M."/>
            <person name="Daum C."/>
            <person name="Ng V."/>
            <person name="Clum A."/>
            <person name="Steindorff A."/>
            <person name="Ohm R."/>
            <person name="Martin F."/>
            <person name="Silar P."/>
            <person name="Natvig D."/>
            <person name="Lalanne C."/>
            <person name="Gautier V."/>
            <person name="Ament-Velasquez S.L."/>
            <person name="Kruys A."/>
            <person name="Hutchinson M.I."/>
            <person name="Powell A.J."/>
            <person name="Barry K."/>
            <person name="Miller A.N."/>
            <person name="Grigoriev I.V."/>
            <person name="Debuchy R."/>
            <person name="Gladieux P."/>
            <person name="Thoren M.H."/>
            <person name="Johannesson H."/>
        </authorList>
    </citation>
    <scope>NUCLEOTIDE SEQUENCE</scope>
    <source>
        <strain evidence="2">CBS 955.72</strain>
    </source>
</reference>
<feature type="compositionally biased region" description="Low complexity" evidence="1">
    <location>
        <begin position="47"/>
        <end position="57"/>
    </location>
</feature>
<feature type="compositionally biased region" description="Basic and acidic residues" evidence="1">
    <location>
        <begin position="61"/>
        <end position="73"/>
    </location>
</feature>
<dbReference type="Proteomes" id="UP001275084">
    <property type="component" value="Unassembled WGS sequence"/>
</dbReference>
<proteinExistence type="predicted"/>
<evidence type="ECO:0000256" key="1">
    <source>
        <dbReference type="SAM" id="MobiDB-lite"/>
    </source>
</evidence>
<accession>A0AAJ0MEQ1</accession>
<dbReference type="AlphaFoldDB" id="A0AAJ0MEQ1"/>
<sequence>MARHRQRKANWAEAARTLNALHEDKDEERPAKKSRTHSSGMWSTMVPAGPAAGPGPATMARRSEAQQEEDLRRPRVHRQVRQRVRREHVQHVQYQHIPGGFMGHGQGHGQDVHFQGGQVGQQGQVGHFQGHFQGGQVGHFQGHFQGGQVGQGQDFGFHGQGQDFGGQVGQVGHGQGQDFGGQVGHDFEFPQTPFGPGFAPGLAPGFPTGFSFAPPPPHPWDPEHPMASIFGPVGTDGVAQSMSQESVVLLLLYDR</sequence>
<comment type="caution">
    <text evidence="2">The sequence shown here is derived from an EMBL/GenBank/DDBJ whole genome shotgun (WGS) entry which is preliminary data.</text>
</comment>
<gene>
    <name evidence="2" type="ORF">B0T25DRAFT_220373</name>
</gene>